<proteinExistence type="predicted"/>
<reference evidence="3" key="1">
    <citation type="submission" date="2020-05" db="EMBL/GenBank/DDBJ databases">
        <authorList>
            <person name="Chiriac C."/>
            <person name="Salcher M."/>
            <person name="Ghai R."/>
            <person name="Kavagutti S V."/>
        </authorList>
    </citation>
    <scope>NUCLEOTIDE SEQUENCE</scope>
</reference>
<keyword evidence="2" id="KW-0812">Transmembrane</keyword>
<organism evidence="3">
    <name type="scientific">freshwater metagenome</name>
    <dbReference type="NCBI Taxonomy" id="449393"/>
    <lineage>
        <taxon>unclassified sequences</taxon>
        <taxon>metagenomes</taxon>
        <taxon>ecological metagenomes</taxon>
    </lineage>
</organism>
<evidence type="ECO:0000256" key="1">
    <source>
        <dbReference type="SAM" id="MobiDB-lite"/>
    </source>
</evidence>
<evidence type="ECO:0000256" key="2">
    <source>
        <dbReference type="SAM" id="Phobius"/>
    </source>
</evidence>
<protein>
    <submittedName>
        <fullName evidence="3">Unannotated protein</fullName>
    </submittedName>
</protein>
<feature type="compositionally biased region" description="Low complexity" evidence="1">
    <location>
        <begin position="385"/>
        <end position="397"/>
    </location>
</feature>
<keyword evidence="2" id="KW-1133">Transmembrane helix</keyword>
<evidence type="ECO:0000313" key="3">
    <source>
        <dbReference type="EMBL" id="CAB4701357.1"/>
    </source>
</evidence>
<feature type="region of interest" description="Disordered" evidence="1">
    <location>
        <begin position="434"/>
        <end position="454"/>
    </location>
</feature>
<dbReference type="EMBL" id="CAEZYB010000038">
    <property type="protein sequence ID" value="CAB4701357.1"/>
    <property type="molecule type" value="Genomic_DNA"/>
</dbReference>
<sequence length="727" mass="73793">MKLWMKKDHGSSLGLVLIFVTIAGMWLGAILLLVQVTSNGPSLTNNEATAAAKVTAGVLDQLKKNSSIGSAAVDKVKCTGLTVPSTSGYTVTCVPVSPAGNAGSPAGIVTTGDGTNPGVDFGTTVTGPLTFDNGLTSTGPITVDPAAKAPVVVPNTPTGGGGTTCSAIYTIASSAGSNGSITPNGSTPVSCNGSKSYSFTPAATYEIKAVTVDSVGVGSPSTYDFSNVVANHTISVTFQSIPSTPCVGTKNITSSAGSNGTISPNGVTAVDCHGAKEYRISPKEHYKVSDVKVDGSSVGATNRYTFSDVVATHTIAATFVSDGGSDNSGCSSDRSKKNANSGKKNSNSSSNSYYTSTGSYSSSSWNGGKSYSRGDSSDSNEESESGSGHSHGQDGSEYVTDHCGNQGGDGEEQGGHGKKHHYGDNDCDIKGAACSDDDESEEASDHSSKSVTSSCSSGKVTIALTAGDYDSTDVAELNKFLNPGSASSYNTTSGSGCKPSSSTVTVTLGDGEYQFSGSQALVLNNAKALVKNANATMTGRTCTYAGGLSALPLAKGVLQSKLHGVLLNMAINMTITAGEMDLCGLNTPTGLSYALRNITPTQAATVASREGASYAPTTSASYNTLTVGPNGVLRIVGAVDAQWTSFQYTANETNAGFITQMAIFKAAHLTTTGASTWSTPYGAGTGRQVQITLVNTKTGAKKSFIVFIDDVNGASVGKSTKILSSTI</sequence>
<gene>
    <name evidence="3" type="ORF">UFOPK2646_00479</name>
</gene>
<feature type="transmembrane region" description="Helical" evidence="2">
    <location>
        <begin position="12"/>
        <end position="34"/>
    </location>
</feature>
<dbReference type="AlphaFoldDB" id="A0A6J6PRF5"/>
<feature type="region of interest" description="Disordered" evidence="1">
    <location>
        <begin position="322"/>
        <end position="420"/>
    </location>
</feature>
<keyword evidence="2" id="KW-0472">Membrane</keyword>
<name>A0A6J6PRF5_9ZZZZ</name>
<accession>A0A6J6PRF5</accession>
<feature type="compositionally biased region" description="Low complexity" evidence="1">
    <location>
        <begin position="322"/>
        <end position="374"/>
    </location>
</feature>